<evidence type="ECO:0000256" key="3">
    <source>
        <dbReference type="ARBA" id="ARBA00022980"/>
    </source>
</evidence>
<feature type="domain" description="RNase III" evidence="8">
    <location>
        <begin position="114"/>
        <end position="202"/>
    </location>
</feature>
<dbReference type="SMART" id="SM00358">
    <property type="entry name" value="DSRM"/>
    <property type="match status" value="1"/>
</dbReference>
<dbReference type="SMART" id="SM00535">
    <property type="entry name" value="RIBOc"/>
    <property type="match status" value="1"/>
</dbReference>
<dbReference type="SUPFAM" id="SSF69065">
    <property type="entry name" value="RNase III domain-like"/>
    <property type="match status" value="1"/>
</dbReference>
<keyword evidence="3 9" id="KW-0689">Ribosomal protein</keyword>
<protein>
    <recommendedName>
        <fullName evidence="7">Large ribosomal subunit protein mL44</fullName>
    </recommendedName>
</protein>
<dbReference type="GO" id="GO:0006396">
    <property type="term" value="P:RNA processing"/>
    <property type="evidence" value="ECO:0007669"/>
    <property type="project" value="InterPro"/>
</dbReference>
<dbReference type="EMBL" id="JABCIY010000175">
    <property type="protein sequence ID" value="KAF7190303.1"/>
    <property type="molecule type" value="Genomic_DNA"/>
</dbReference>
<evidence type="ECO:0000256" key="6">
    <source>
        <dbReference type="ARBA" id="ARBA00024034"/>
    </source>
</evidence>
<sequence>MKSIRLDRWASQLQPPRNPRLYLLTRRCPFSTEARQCIPTRELQRNQQQASTQCIQQRRGITRRRKASTLATQQAQEDAEAFSTDEPDVQLESEQSRIPLNFPSHRQAVRSAKLSALHARLSLPSKLPIQTLARCLIDPSVDPRPGYNNSSLAVLGQELLGYYTSEWLICKHPRIPMSILFAAQYGYVGPATLNSMRLEWGVEAVAAPGPEVDPGLLQFKRLTPGNAMAADGTQRVKDALQGQLQTGPRGAFPREKRGMSSRIVHDDQFGDMIAGRPGEFPSDNKAPYAGAPIAVFQASDPAMEHAIGAGIEGGEVEITMPTPVELQSQEINMDTEPVSTTEASASFVRALVGALYLHAGTEAAKAFHKAHVLSRHLELHKMFDFKYPTRDLSILCRREGFEPPVARLISETGRLSRTPVFVVGVFSGNDKLGEGAGSSLNEGRVRAAAAALRSWYLYSQPPSEIVLPSEAEGSGNIQKVWKPQLVDPGEIVQ</sequence>
<dbReference type="GO" id="GO:0003735">
    <property type="term" value="F:structural constituent of ribosome"/>
    <property type="evidence" value="ECO:0007669"/>
    <property type="project" value="TreeGrafter"/>
</dbReference>
<evidence type="ECO:0000256" key="4">
    <source>
        <dbReference type="ARBA" id="ARBA00023128"/>
    </source>
</evidence>
<evidence type="ECO:0000256" key="7">
    <source>
        <dbReference type="ARBA" id="ARBA00035187"/>
    </source>
</evidence>
<reference evidence="9" key="1">
    <citation type="submission" date="2020-04" db="EMBL/GenBank/DDBJ databases">
        <title>Draft genome resource of the tomato pathogen Pseudocercospora fuligena.</title>
        <authorList>
            <person name="Zaccaron A."/>
        </authorList>
    </citation>
    <scope>NUCLEOTIDE SEQUENCE</scope>
    <source>
        <strain evidence="9">PF001</strain>
    </source>
</reference>
<dbReference type="InterPro" id="IPR044443">
    <property type="entry name" value="Ribosomal_mL44_DSRM_fung"/>
</dbReference>
<evidence type="ECO:0000256" key="1">
    <source>
        <dbReference type="ARBA" id="ARBA00004173"/>
    </source>
</evidence>
<dbReference type="SUPFAM" id="SSF54768">
    <property type="entry name" value="dsRNA-binding domain-like"/>
    <property type="match status" value="1"/>
</dbReference>
<dbReference type="InterPro" id="IPR044444">
    <property type="entry name" value="Ribosomal_mL44_DSRM_metazoa"/>
</dbReference>
<evidence type="ECO:0000256" key="5">
    <source>
        <dbReference type="ARBA" id="ARBA00023274"/>
    </source>
</evidence>
<keyword evidence="5" id="KW-0687">Ribonucleoprotein</keyword>
<dbReference type="AlphaFoldDB" id="A0A8H6VFE5"/>
<dbReference type="GO" id="GO:0005840">
    <property type="term" value="C:ribosome"/>
    <property type="evidence" value="ECO:0007669"/>
    <property type="project" value="UniProtKB-KW"/>
</dbReference>
<dbReference type="PROSITE" id="PS50142">
    <property type="entry name" value="RNASE_3_2"/>
    <property type="match status" value="1"/>
</dbReference>
<dbReference type="InterPro" id="IPR014720">
    <property type="entry name" value="dsRBD_dom"/>
</dbReference>
<dbReference type="Gene3D" id="1.10.1520.10">
    <property type="entry name" value="Ribonuclease III domain"/>
    <property type="match status" value="1"/>
</dbReference>
<evidence type="ECO:0000259" key="8">
    <source>
        <dbReference type="PROSITE" id="PS50142"/>
    </source>
</evidence>
<dbReference type="PANTHER" id="PTHR11207:SF32">
    <property type="entry name" value="LARGE RIBOSOMAL SUBUNIT PROTEIN ML44"/>
    <property type="match status" value="1"/>
</dbReference>
<dbReference type="CDD" id="cd19873">
    <property type="entry name" value="DSRM_MRPL3_like"/>
    <property type="match status" value="1"/>
</dbReference>
<dbReference type="Gene3D" id="3.30.160.20">
    <property type="match status" value="1"/>
</dbReference>
<name>A0A8H6VFE5_9PEZI</name>
<dbReference type="Proteomes" id="UP000660729">
    <property type="component" value="Unassembled WGS sequence"/>
</dbReference>
<comment type="subcellular location">
    <subcellularLocation>
        <location evidence="1">Mitochondrion</location>
    </subcellularLocation>
</comment>
<dbReference type="GO" id="GO:0005739">
    <property type="term" value="C:mitochondrion"/>
    <property type="evidence" value="ECO:0007669"/>
    <property type="project" value="TreeGrafter"/>
</dbReference>
<evidence type="ECO:0000313" key="10">
    <source>
        <dbReference type="Proteomes" id="UP000660729"/>
    </source>
</evidence>
<dbReference type="GO" id="GO:0003725">
    <property type="term" value="F:double-stranded RNA binding"/>
    <property type="evidence" value="ECO:0007669"/>
    <property type="project" value="InterPro"/>
</dbReference>
<dbReference type="InterPro" id="IPR000999">
    <property type="entry name" value="RNase_III_dom"/>
</dbReference>
<evidence type="ECO:0000313" key="9">
    <source>
        <dbReference type="EMBL" id="KAF7190303.1"/>
    </source>
</evidence>
<gene>
    <name evidence="9" type="ORF">HII31_08634</name>
</gene>
<keyword evidence="10" id="KW-1185">Reference proteome</keyword>
<keyword evidence="4" id="KW-0496">Mitochondrion</keyword>
<evidence type="ECO:0000256" key="2">
    <source>
        <dbReference type="ARBA" id="ARBA00022884"/>
    </source>
</evidence>
<dbReference type="GO" id="GO:0004525">
    <property type="term" value="F:ribonuclease III activity"/>
    <property type="evidence" value="ECO:0007669"/>
    <property type="project" value="InterPro"/>
</dbReference>
<comment type="similarity">
    <text evidence="6">Belongs to the ribonuclease III family. Mitochondrion-specific ribosomal protein mL44 subfamily.</text>
</comment>
<organism evidence="9 10">
    <name type="scientific">Pseudocercospora fuligena</name>
    <dbReference type="NCBI Taxonomy" id="685502"/>
    <lineage>
        <taxon>Eukaryota</taxon>
        <taxon>Fungi</taxon>
        <taxon>Dikarya</taxon>
        <taxon>Ascomycota</taxon>
        <taxon>Pezizomycotina</taxon>
        <taxon>Dothideomycetes</taxon>
        <taxon>Dothideomycetidae</taxon>
        <taxon>Mycosphaerellales</taxon>
        <taxon>Mycosphaerellaceae</taxon>
        <taxon>Pseudocercospora</taxon>
    </lineage>
</organism>
<accession>A0A8H6VFE5</accession>
<dbReference type="OrthoDB" id="67027at2759"/>
<dbReference type="PANTHER" id="PTHR11207">
    <property type="entry name" value="RIBONUCLEASE III"/>
    <property type="match status" value="1"/>
</dbReference>
<dbReference type="Pfam" id="PF22892">
    <property type="entry name" value="DSRM_MRPL44"/>
    <property type="match status" value="1"/>
</dbReference>
<dbReference type="InterPro" id="IPR036389">
    <property type="entry name" value="RNase_III_sf"/>
</dbReference>
<comment type="caution">
    <text evidence="9">The sequence shown here is derived from an EMBL/GenBank/DDBJ whole genome shotgun (WGS) entry which is preliminary data.</text>
</comment>
<proteinExistence type="inferred from homology"/>
<keyword evidence="2" id="KW-0694">RNA-binding</keyword>